<dbReference type="AlphaFoldDB" id="C9RJY5"/>
<evidence type="ECO:0000256" key="6">
    <source>
        <dbReference type="ARBA" id="ARBA00023315"/>
    </source>
</evidence>
<evidence type="ECO:0000313" key="11">
    <source>
        <dbReference type="Proteomes" id="UP000001497"/>
    </source>
</evidence>
<dbReference type="InterPro" id="IPR004960">
    <property type="entry name" value="LipA_acyltrans"/>
</dbReference>
<accession>C9RJY5</accession>
<proteinExistence type="predicted"/>
<dbReference type="RefSeq" id="WP_012820078.1">
    <property type="nucleotide sequence ID" value="NC_013410.1"/>
</dbReference>
<dbReference type="eggNOG" id="COG1560">
    <property type="taxonomic scope" value="Bacteria"/>
</dbReference>
<gene>
    <name evidence="8" type="ordered locus">Fisuc_0236</name>
    <name evidence="9" type="ordered locus">FSU_0644</name>
</gene>
<evidence type="ECO:0000313" key="9">
    <source>
        <dbReference type="EMBL" id="ADL26154.1"/>
    </source>
</evidence>
<dbReference type="Proteomes" id="UP000001497">
    <property type="component" value="Chromosome"/>
</dbReference>
<reference evidence="8 11" key="1">
    <citation type="submission" date="2009-10" db="EMBL/GenBank/DDBJ databases">
        <title>Complete sequence of Fibrobacter succinogenes subsp. succinogenes S85.</title>
        <authorList>
            <consortium name="US DOE Joint Genome Institute"/>
            <person name="Lucas S."/>
            <person name="Copeland A."/>
            <person name="Lapidus A."/>
            <person name="Glavina del Rio T."/>
            <person name="Tice H."/>
            <person name="Bruce D."/>
            <person name="Goodwin L."/>
            <person name="Pitluck S."/>
            <person name="Chertkov O."/>
            <person name="Detter J.C."/>
            <person name="Han C."/>
            <person name="Tapia R."/>
            <person name="Larimer F."/>
            <person name="Land M."/>
            <person name="Hauser L."/>
            <person name="Kyrpides N."/>
            <person name="Mikhailova N."/>
            <person name="Weimer P.J."/>
            <person name="Stevenson D.M."/>
            <person name="Boyum J."/>
            <person name="Brumm P.I."/>
            <person name="Mead D."/>
        </authorList>
    </citation>
    <scope>NUCLEOTIDE SEQUENCE [LARGE SCALE GENOMIC DNA]</scope>
    <source>
        <strain evidence="11">ATCC 19169 / S85</strain>
        <strain evidence="8">S85</strain>
    </source>
</reference>
<dbReference type="Pfam" id="PF03279">
    <property type="entry name" value="Lip_A_acyltrans"/>
    <property type="match status" value="1"/>
</dbReference>
<dbReference type="GO" id="GO:0005886">
    <property type="term" value="C:plasma membrane"/>
    <property type="evidence" value="ECO:0007669"/>
    <property type="project" value="UniProtKB-SubCell"/>
</dbReference>
<evidence type="ECO:0000256" key="1">
    <source>
        <dbReference type="ARBA" id="ARBA00004533"/>
    </source>
</evidence>
<dbReference type="KEGG" id="fsu:Fisuc_0236"/>
<dbReference type="EMBL" id="CP001792">
    <property type="protein sequence ID" value="ACX73848.1"/>
    <property type="molecule type" value="Genomic_DNA"/>
</dbReference>
<keyword evidence="6" id="KW-0012">Acyltransferase</keyword>
<keyword evidence="7" id="KW-0812">Transmembrane</keyword>
<evidence type="ECO:0000256" key="7">
    <source>
        <dbReference type="SAM" id="Phobius"/>
    </source>
</evidence>
<evidence type="ECO:0000256" key="3">
    <source>
        <dbReference type="ARBA" id="ARBA00022519"/>
    </source>
</evidence>
<keyword evidence="4" id="KW-0808">Transferase</keyword>
<keyword evidence="11" id="KW-1185">Reference proteome</keyword>
<keyword evidence="3" id="KW-0997">Cell inner membrane</keyword>
<comment type="subcellular location">
    <subcellularLocation>
        <location evidence="1">Cell inner membrane</location>
    </subcellularLocation>
</comment>
<dbReference type="KEGG" id="fsc:FSU_0644"/>
<evidence type="ECO:0000256" key="2">
    <source>
        <dbReference type="ARBA" id="ARBA00022475"/>
    </source>
</evidence>
<protein>
    <submittedName>
        <fullName evidence="8">Lauroyl/myristoyl acyltransferase-like protein</fullName>
    </submittedName>
</protein>
<dbReference type="STRING" id="59374.FSU_0644"/>
<feature type="transmembrane region" description="Helical" evidence="7">
    <location>
        <begin position="12"/>
        <end position="35"/>
    </location>
</feature>
<dbReference type="GO" id="GO:0016746">
    <property type="term" value="F:acyltransferase activity"/>
    <property type="evidence" value="ECO:0007669"/>
    <property type="project" value="UniProtKB-KW"/>
</dbReference>
<dbReference type="PANTHER" id="PTHR30606">
    <property type="entry name" value="LIPID A BIOSYNTHESIS LAUROYL ACYLTRANSFERASE"/>
    <property type="match status" value="1"/>
</dbReference>
<keyword evidence="7" id="KW-1133">Transmembrane helix</keyword>
<evidence type="ECO:0000313" key="8">
    <source>
        <dbReference type="EMBL" id="ACX73848.1"/>
    </source>
</evidence>
<sequence length="315" mass="36172">MHRIKVITYKFLIYILLRLPDAFYAVLFAIVFPVYKALHKKRAYGRVEKHLATAKKYEARESDGTNKMQRNVKSPSPNAIAKINARDTFKGIFWNALESYRGLAHIKSVEKRIVYENEHIIRDAIADCAKTNAPIAGISIHQGAFELLHRALCRYSEHVHLITDSVGDIAFREVLKDLRSDPHLTEYHPDETGCLIRELFHTKGILAMVIDQGKHTKGNTVSLFGRPSTLYLRLPQKINEMGAGIVTFRTWSEKKRIVIRFEKYYPPKYDESFGNAENAASSESALVTKIAREVETWIAEHPEQWSWNYHGNFIG</sequence>
<reference evidence="10" key="2">
    <citation type="submission" date="2010-08" db="EMBL/GenBank/DDBJ databases">
        <title>Complete sequence of Fibrobacter succinogenes subsp. succinogenes S85.</title>
        <authorList>
            <person name="Durkin A.S."/>
            <person name="Nelson K.E."/>
            <person name="Morrison M."/>
            <person name="Forsberg C.W."/>
            <person name="Wilson D.B."/>
            <person name="Russell J.B."/>
            <person name="Cann I.K.O."/>
            <person name="Mackie R.I."/>
            <person name="White B.A."/>
        </authorList>
    </citation>
    <scope>NUCLEOTIDE SEQUENCE [LARGE SCALE GENOMIC DNA]</scope>
    <source>
        <strain evidence="10">ATCC 19169 / S85</strain>
    </source>
</reference>
<dbReference type="Proteomes" id="UP000000517">
    <property type="component" value="Chromosome"/>
</dbReference>
<dbReference type="GO" id="GO:0009247">
    <property type="term" value="P:glycolipid biosynthetic process"/>
    <property type="evidence" value="ECO:0007669"/>
    <property type="project" value="UniProtKB-ARBA"/>
</dbReference>
<keyword evidence="2" id="KW-1003">Cell membrane</keyword>
<dbReference type="OrthoDB" id="9801955at2"/>
<evidence type="ECO:0000313" key="10">
    <source>
        <dbReference type="Proteomes" id="UP000000517"/>
    </source>
</evidence>
<dbReference type="PANTHER" id="PTHR30606:SF10">
    <property type="entry name" value="PHOSPHATIDYLINOSITOL MANNOSIDE ACYLTRANSFERASE"/>
    <property type="match status" value="1"/>
</dbReference>
<dbReference type="HOGENOM" id="CLU_882097_0_0_0"/>
<reference evidence="9" key="3">
    <citation type="submission" date="2010-08" db="EMBL/GenBank/DDBJ databases">
        <authorList>
            <person name="Durkin A.S."/>
            <person name="Nelson K.E."/>
            <person name="Morrison M."/>
            <person name="Forsberg C.W."/>
            <person name="Wilson D.B."/>
            <person name="Russell J.B."/>
            <person name="Cann I.K.O."/>
            <person name="Mackie R.I."/>
            <person name="White B.A."/>
        </authorList>
    </citation>
    <scope>NUCLEOTIDE SEQUENCE</scope>
    <source>
        <strain evidence="9">S85</strain>
    </source>
</reference>
<keyword evidence="5 7" id="KW-0472">Membrane</keyword>
<organism evidence="9 10">
    <name type="scientific">Fibrobacter succinogenes (strain ATCC 19169 / S85)</name>
    <dbReference type="NCBI Taxonomy" id="59374"/>
    <lineage>
        <taxon>Bacteria</taxon>
        <taxon>Pseudomonadati</taxon>
        <taxon>Fibrobacterota</taxon>
        <taxon>Fibrobacteria</taxon>
        <taxon>Fibrobacterales</taxon>
        <taxon>Fibrobacteraceae</taxon>
        <taxon>Fibrobacter</taxon>
    </lineage>
</organism>
<name>C9RJY5_FIBSS</name>
<evidence type="ECO:0000256" key="5">
    <source>
        <dbReference type="ARBA" id="ARBA00023136"/>
    </source>
</evidence>
<dbReference type="EMBL" id="CP002158">
    <property type="protein sequence ID" value="ADL26154.1"/>
    <property type="molecule type" value="Genomic_DNA"/>
</dbReference>
<evidence type="ECO:0000256" key="4">
    <source>
        <dbReference type="ARBA" id="ARBA00022679"/>
    </source>
</evidence>